<evidence type="ECO:0000313" key="3">
    <source>
        <dbReference type="Proteomes" id="UP000054477"/>
    </source>
</evidence>
<name>A0A0C9WPL3_9AGAR</name>
<feature type="compositionally biased region" description="Polar residues" evidence="1">
    <location>
        <begin position="101"/>
        <end position="122"/>
    </location>
</feature>
<reference evidence="2 3" key="1">
    <citation type="submission" date="2014-04" db="EMBL/GenBank/DDBJ databases">
        <authorList>
            <consortium name="DOE Joint Genome Institute"/>
            <person name="Kuo A."/>
            <person name="Kohler A."/>
            <person name="Nagy L.G."/>
            <person name="Floudas D."/>
            <person name="Copeland A."/>
            <person name="Barry K.W."/>
            <person name="Cichocki N."/>
            <person name="Veneault-Fourrey C."/>
            <person name="LaButti K."/>
            <person name="Lindquist E.A."/>
            <person name="Lipzen A."/>
            <person name="Lundell T."/>
            <person name="Morin E."/>
            <person name="Murat C."/>
            <person name="Sun H."/>
            <person name="Tunlid A."/>
            <person name="Henrissat B."/>
            <person name="Grigoriev I.V."/>
            <person name="Hibbett D.S."/>
            <person name="Martin F."/>
            <person name="Nordberg H.P."/>
            <person name="Cantor M.N."/>
            <person name="Hua S.X."/>
        </authorList>
    </citation>
    <scope>NUCLEOTIDE SEQUENCE [LARGE SCALE GENOMIC DNA]</scope>
    <source>
        <strain evidence="2 3">LaAM-08-1</strain>
    </source>
</reference>
<dbReference type="HOGENOM" id="CLU_1594811_0_0_1"/>
<feature type="region of interest" description="Disordered" evidence="1">
    <location>
        <begin position="43"/>
        <end position="167"/>
    </location>
</feature>
<reference evidence="3" key="2">
    <citation type="submission" date="2015-01" db="EMBL/GenBank/DDBJ databases">
        <title>Evolutionary Origins and Diversification of the Mycorrhizal Mutualists.</title>
        <authorList>
            <consortium name="DOE Joint Genome Institute"/>
            <consortium name="Mycorrhizal Genomics Consortium"/>
            <person name="Kohler A."/>
            <person name="Kuo A."/>
            <person name="Nagy L.G."/>
            <person name="Floudas D."/>
            <person name="Copeland A."/>
            <person name="Barry K.W."/>
            <person name="Cichocki N."/>
            <person name="Veneault-Fourrey C."/>
            <person name="LaButti K."/>
            <person name="Lindquist E.A."/>
            <person name="Lipzen A."/>
            <person name="Lundell T."/>
            <person name="Morin E."/>
            <person name="Murat C."/>
            <person name="Riley R."/>
            <person name="Ohm R."/>
            <person name="Sun H."/>
            <person name="Tunlid A."/>
            <person name="Henrissat B."/>
            <person name="Grigoriev I.V."/>
            <person name="Hibbett D.S."/>
            <person name="Martin F."/>
        </authorList>
    </citation>
    <scope>NUCLEOTIDE SEQUENCE [LARGE SCALE GENOMIC DNA]</scope>
    <source>
        <strain evidence="3">LaAM-08-1</strain>
    </source>
</reference>
<organism evidence="2 3">
    <name type="scientific">Laccaria amethystina LaAM-08-1</name>
    <dbReference type="NCBI Taxonomy" id="1095629"/>
    <lineage>
        <taxon>Eukaryota</taxon>
        <taxon>Fungi</taxon>
        <taxon>Dikarya</taxon>
        <taxon>Basidiomycota</taxon>
        <taxon>Agaricomycotina</taxon>
        <taxon>Agaricomycetes</taxon>
        <taxon>Agaricomycetidae</taxon>
        <taxon>Agaricales</taxon>
        <taxon>Agaricineae</taxon>
        <taxon>Hydnangiaceae</taxon>
        <taxon>Laccaria</taxon>
    </lineage>
</organism>
<feature type="compositionally biased region" description="Polar residues" evidence="1">
    <location>
        <begin position="48"/>
        <end position="68"/>
    </location>
</feature>
<evidence type="ECO:0000313" key="2">
    <source>
        <dbReference type="EMBL" id="KIJ92910.1"/>
    </source>
</evidence>
<dbReference type="Proteomes" id="UP000054477">
    <property type="component" value="Unassembled WGS sequence"/>
</dbReference>
<evidence type="ECO:0000256" key="1">
    <source>
        <dbReference type="SAM" id="MobiDB-lite"/>
    </source>
</evidence>
<protein>
    <submittedName>
        <fullName evidence="2">Uncharacterized protein</fullName>
    </submittedName>
</protein>
<accession>A0A0C9WPL3</accession>
<feature type="compositionally biased region" description="Basic residues" evidence="1">
    <location>
        <begin position="123"/>
        <end position="134"/>
    </location>
</feature>
<sequence length="167" mass="18203">MQRRRGSTPPQMVVNVSQKMNVAQDIILPASLHAVGTLQEVEHGRAHYQQQKASQLTGDSTKSPTKDFSSVPRGNLPSIPLDNAPSPPITEHFLRPLTARTPPNSTSTIYPTPSELDQASSSPRKRMRKAKKWGSRAGRTVQAAQAPKLGLQDELELGSESDLESES</sequence>
<proteinExistence type="predicted"/>
<keyword evidence="3" id="KW-1185">Reference proteome</keyword>
<dbReference type="EMBL" id="KN838876">
    <property type="protein sequence ID" value="KIJ92910.1"/>
    <property type="molecule type" value="Genomic_DNA"/>
</dbReference>
<feature type="compositionally biased region" description="Acidic residues" evidence="1">
    <location>
        <begin position="153"/>
        <end position="167"/>
    </location>
</feature>
<gene>
    <name evidence="2" type="ORF">K443DRAFT_13242</name>
</gene>
<dbReference type="AlphaFoldDB" id="A0A0C9WPL3"/>